<dbReference type="AlphaFoldDB" id="A0A453BK27"/>
<dbReference type="Gramene" id="AET2Gv20541300.18">
    <property type="protein sequence ID" value="AET2Gv20541300.18"/>
    <property type="gene ID" value="AET2Gv20541300"/>
</dbReference>
<dbReference type="Proteomes" id="UP000015105">
    <property type="component" value="Chromosome 2D"/>
</dbReference>
<organism evidence="1 2">
    <name type="scientific">Aegilops tauschii subsp. strangulata</name>
    <name type="common">Goatgrass</name>
    <dbReference type="NCBI Taxonomy" id="200361"/>
    <lineage>
        <taxon>Eukaryota</taxon>
        <taxon>Viridiplantae</taxon>
        <taxon>Streptophyta</taxon>
        <taxon>Embryophyta</taxon>
        <taxon>Tracheophyta</taxon>
        <taxon>Spermatophyta</taxon>
        <taxon>Magnoliopsida</taxon>
        <taxon>Liliopsida</taxon>
        <taxon>Poales</taxon>
        <taxon>Poaceae</taxon>
        <taxon>BOP clade</taxon>
        <taxon>Pooideae</taxon>
        <taxon>Triticodae</taxon>
        <taxon>Triticeae</taxon>
        <taxon>Triticinae</taxon>
        <taxon>Aegilops</taxon>
    </lineage>
</organism>
<reference evidence="2" key="1">
    <citation type="journal article" date="2014" name="Science">
        <title>Ancient hybridizations among the ancestral genomes of bread wheat.</title>
        <authorList>
            <consortium name="International Wheat Genome Sequencing Consortium,"/>
            <person name="Marcussen T."/>
            <person name="Sandve S.R."/>
            <person name="Heier L."/>
            <person name="Spannagl M."/>
            <person name="Pfeifer M."/>
            <person name="Jakobsen K.S."/>
            <person name="Wulff B.B."/>
            <person name="Steuernagel B."/>
            <person name="Mayer K.F."/>
            <person name="Olsen O.A."/>
        </authorList>
    </citation>
    <scope>NUCLEOTIDE SEQUENCE [LARGE SCALE GENOMIC DNA]</scope>
    <source>
        <strain evidence="2">cv. AL8/78</strain>
    </source>
</reference>
<accession>A0A453BK27</accession>
<dbReference type="EnsemblPlants" id="AET2Gv20541300.18">
    <property type="protein sequence ID" value="AET2Gv20541300.18"/>
    <property type="gene ID" value="AET2Gv20541300"/>
</dbReference>
<reference evidence="2" key="2">
    <citation type="journal article" date="2017" name="Nat. Plants">
        <title>The Aegilops tauschii genome reveals multiple impacts of transposons.</title>
        <authorList>
            <person name="Zhao G."/>
            <person name="Zou C."/>
            <person name="Li K."/>
            <person name="Wang K."/>
            <person name="Li T."/>
            <person name="Gao L."/>
            <person name="Zhang X."/>
            <person name="Wang H."/>
            <person name="Yang Z."/>
            <person name="Liu X."/>
            <person name="Jiang W."/>
            <person name="Mao L."/>
            <person name="Kong X."/>
            <person name="Jiao Y."/>
            <person name="Jia J."/>
        </authorList>
    </citation>
    <scope>NUCLEOTIDE SEQUENCE [LARGE SCALE GENOMIC DNA]</scope>
    <source>
        <strain evidence="2">cv. AL8/78</strain>
    </source>
</reference>
<reference evidence="1" key="4">
    <citation type="submission" date="2019-03" db="UniProtKB">
        <authorList>
            <consortium name="EnsemblPlants"/>
        </authorList>
    </citation>
    <scope>IDENTIFICATION</scope>
</reference>
<reference evidence="1" key="3">
    <citation type="journal article" date="2017" name="Nature">
        <title>Genome sequence of the progenitor of the wheat D genome Aegilops tauschii.</title>
        <authorList>
            <person name="Luo M.C."/>
            <person name="Gu Y.Q."/>
            <person name="Puiu D."/>
            <person name="Wang H."/>
            <person name="Twardziok S.O."/>
            <person name="Deal K.R."/>
            <person name="Huo N."/>
            <person name="Zhu T."/>
            <person name="Wang L."/>
            <person name="Wang Y."/>
            <person name="McGuire P.E."/>
            <person name="Liu S."/>
            <person name="Long H."/>
            <person name="Ramasamy R.K."/>
            <person name="Rodriguez J.C."/>
            <person name="Van S.L."/>
            <person name="Yuan L."/>
            <person name="Wang Z."/>
            <person name="Xia Z."/>
            <person name="Xiao L."/>
            <person name="Anderson O.D."/>
            <person name="Ouyang S."/>
            <person name="Liang Y."/>
            <person name="Zimin A.V."/>
            <person name="Pertea G."/>
            <person name="Qi P."/>
            <person name="Bennetzen J.L."/>
            <person name="Dai X."/>
            <person name="Dawson M.W."/>
            <person name="Muller H.G."/>
            <person name="Kugler K."/>
            <person name="Rivarola-Duarte L."/>
            <person name="Spannagl M."/>
            <person name="Mayer K.F.X."/>
            <person name="Lu F.H."/>
            <person name="Bevan M.W."/>
            <person name="Leroy P."/>
            <person name="Li P."/>
            <person name="You F.M."/>
            <person name="Sun Q."/>
            <person name="Liu Z."/>
            <person name="Lyons E."/>
            <person name="Wicker T."/>
            <person name="Salzberg S.L."/>
            <person name="Devos K.M."/>
            <person name="Dvorak J."/>
        </authorList>
    </citation>
    <scope>NUCLEOTIDE SEQUENCE [LARGE SCALE GENOMIC DNA]</scope>
    <source>
        <strain evidence="1">cv. AL8/78</strain>
    </source>
</reference>
<proteinExistence type="predicted"/>
<evidence type="ECO:0000313" key="2">
    <source>
        <dbReference type="Proteomes" id="UP000015105"/>
    </source>
</evidence>
<protein>
    <submittedName>
        <fullName evidence="1">Uncharacterized protein</fullName>
    </submittedName>
</protein>
<sequence length="73" mass="7790">MVCCCFSIALLQREAIGLLPASSEKPHFRCQGAGVFFNMIASLPLLLAVSSCASIKEPSTPSIDECVEWATAE</sequence>
<keyword evidence="2" id="KW-1185">Reference proteome</keyword>
<name>A0A453BK27_AEGTS</name>
<reference evidence="1" key="5">
    <citation type="journal article" date="2021" name="G3 (Bethesda)">
        <title>Aegilops tauschii genome assembly Aet v5.0 features greater sequence contiguity and improved annotation.</title>
        <authorList>
            <person name="Wang L."/>
            <person name="Zhu T."/>
            <person name="Rodriguez J.C."/>
            <person name="Deal K.R."/>
            <person name="Dubcovsky J."/>
            <person name="McGuire P.E."/>
            <person name="Lux T."/>
            <person name="Spannagl M."/>
            <person name="Mayer K.F.X."/>
            <person name="Baldrich P."/>
            <person name="Meyers B.C."/>
            <person name="Huo N."/>
            <person name="Gu Y.Q."/>
            <person name="Zhou H."/>
            <person name="Devos K.M."/>
            <person name="Bennetzen J.L."/>
            <person name="Unver T."/>
            <person name="Budak H."/>
            <person name="Gulick P.J."/>
            <person name="Galiba G."/>
            <person name="Kalapos B."/>
            <person name="Nelson D.R."/>
            <person name="Li P."/>
            <person name="You F.M."/>
            <person name="Luo M.C."/>
            <person name="Dvorak J."/>
        </authorList>
    </citation>
    <scope>NUCLEOTIDE SEQUENCE [LARGE SCALE GENOMIC DNA]</scope>
    <source>
        <strain evidence="1">cv. AL8/78</strain>
    </source>
</reference>
<evidence type="ECO:0000313" key="1">
    <source>
        <dbReference type="EnsemblPlants" id="AET2Gv20541300.18"/>
    </source>
</evidence>